<organism evidence="5 6">
    <name type="scientific">Xanthomarina spongicola</name>
    <dbReference type="NCBI Taxonomy" id="570520"/>
    <lineage>
        <taxon>Bacteria</taxon>
        <taxon>Pseudomonadati</taxon>
        <taxon>Bacteroidota</taxon>
        <taxon>Flavobacteriia</taxon>
        <taxon>Flavobacteriales</taxon>
        <taxon>Flavobacteriaceae</taxon>
        <taxon>Xanthomarina</taxon>
    </lineage>
</organism>
<dbReference type="Proteomes" id="UP000245430">
    <property type="component" value="Unassembled WGS sequence"/>
</dbReference>
<evidence type="ECO:0000259" key="4">
    <source>
        <dbReference type="Pfam" id="PF23759"/>
    </source>
</evidence>
<dbReference type="EMBL" id="QGGP01000002">
    <property type="protein sequence ID" value="PWK19513.1"/>
    <property type="molecule type" value="Genomic_DNA"/>
</dbReference>
<dbReference type="Pfam" id="PF23759">
    <property type="entry name" value="GBD_T9SS_assoc"/>
    <property type="match status" value="1"/>
</dbReference>
<dbReference type="NCBIfam" id="TIGR04183">
    <property type="entry name" value="Por_Secre_tail"/>
    <property type="match status" value="1"/>
</dbReference>
<dbReference type="OrthoDB" id="1398760at2"/>
<proteinExistence type="predicted"/>
<evidence type="ECO:0000313" key="6">
    <source>
        <dbReference type="Proteomes" id="UP000245430"/>
    </source>
</evidence>
<dbReference type="RefSeq" id="WP_109681416.1">
    <property type="nucleotide sequence ID" value="NZ_QGGP01000002.1"/>
</dbReference>
<keyword evidence="6" id="KW-1185">Reference proteome</keyword>
<comment type="caution">
    <text evidence="5">The sequence shown here is derived from an EMBL/GenBank/DDBJ whole genome shotgun (WGS) entry which is preliminary data.</text>
</comment>
<dbReference type="Gene3D" id="2.60.120.380">
    <property type="match status" value="1"/>
</dbReference>
<sequence>MKKITLLFFTIIAFAFSFQANAQCNYTLEMNDSYGDGWNGNTMDVLVNGTAVLTGVTLADGSQGTMAFTVNDGDDVTTNWIGGGSYAYETSYRILNSVGGEVGAGAETSITTGTITASCPTCTQVVSNSETVIPDCGNSQFSVDVDVATVGDGTFITDGLGGSFAIVNGIVTAGPYATSSTVTLTVEHSDGACDYSLGDFSYDLCPSIVICGTPTNSTYCYNDYDTTMFAYQSSDGSVLKVTFNAGGIESCCDDLVILDSDGVTELYRGANGGDLTGVTATATGDTIYVGVDSDVSSSCDSGAQTPQWDWDVVCLACTSGEATATVIENCGASTYTIQVDVTTVGDATDITDGTTTLPFTGTQTFGPYAFGVNTTLDVVHSDSACDFALGTYTFAACPPANDDCANAEALIPSATAAIVWVTGTTSGNTASGEVADVDVSCGSFGSGRDTWYSVEVPASGEITIETQASTGSSLTDTTVSVFSGTCGAMAGTEIACNDDGGTGAFSLIALTGQTAGAILYVRVQEYGAAAARGPQDGPFEIAAYATDPTLSTQNFDKGLAFTYYPNPVNNSLSLRGLNTIQNVAIYNMLGQEVLRTAPNTVDSNIDMSNLQPGTYFVQVMVENATKTIKVIKK</sequence>
<protein>
    <submittedName>
        <fullName evidence="5">Putative secreted protein (Por secretion system target)</fullName>
    </submittedName>
</protein>
<dbReference type="AlphaFoldDB" id="A0A316DS54"/>
<accession>A0A316DS54</accession>
<dbReference type="InterPro" id="IPR026444">
    <property type="entry name" value="Secre_tail"/>
</dbReference>
<evidence type="ECO:0000256" key="2">
    <source>
        <dbReference type="SAM" id="SignalP"/>
    </source>
</evidence>
<feature type="chain" id="PRO_5016326611" evidence="2">
    <location>
        <begin position="23"/>
        <end position="633"/>
    </location>
</feature>
<feature type="domain" description="T9SS-like galactose binding" evidence="4">
    <location>
        <begin position="400"/>
        <end position="501"/>
    </location>
</feature>
<dbReference type="Pfam" id="PF18962">
    <property type="entry name" value="Por_Secre_tail"/>
    <property type="match status" value="1"/>
</dbReference>
<keyword evidence="1 2" id="KW-0732">Signal</keyword>
<feature type="domain" description="Secretion system C-terminal sorting" evidence="3">
    <location>
        <begin position="564"/>
        <end position="631"/>
    </location>
</feature>
<evidence type="ECO:0000259" key="3">
    <source>
        <dbReference type="Pfam" id="PF18962"/>
    </source>
</evidence>
<gene>
    <name evidence="5" type="ORF">LX78_00860</name>
</gene>
<name>A0A316DS54_9FLAO</name>
<evidence type="ECO:0000256" key="1">
    <source>
        <dbReference type="ARBA" id="ARBA00022729"/>
    </source>
</evidence>
<dbReference type="InterPro" id="IPR056600">
    <property type="entry name" value="GBD_T9SS_assoc"/>
</dbReference>
<feature type="signal peptide" evidence="2">
    <location>
        <begin position="1"/>
        <end position="22"/>
    </location>
</feature>
<evidence type="ECO:0000313" key="5">
    <source>
        <dbReference type="EMBL" id="PWK19513.1"/>
    </source>
</evidence>
<reference evidence="5 6" key="1">
    <citation type="submission" date="2018-05" db="EMBL/GenBank/DDBJ databases">
        <title>Genomic Encyclopedia of Archaeal and Bacterial Type Strains, Phase II (KMG-II): from individual species to whole genera.</title>
        <authorList>
            <person name="Goeker M."/>
        </authorList>
    </citation>
    <scope>NUCLEOTIDE SEQUENCE [LARGE SCALE GENOMIC DNA]</scope>
    <source>
        <strain evidence="5 6">DSM 22637</strain>
    </source>
</reference>